<dbReference type="GeneID" id="81353533"/>
<keyword evidence="10" id="KW-0472">Membrane</keyword>
<dbReference type="Gene3D" id="2.10.109.10">
    <property type="entry name" value="Umud Fragment, subunit A"/>
    <property type="match status" value="1"/>
</dbReference>
<proteinExistence type="inferred from homology"/>
<dbReference type="OrthoDB" id="9996127at2759"/>
<dbReference type="EMBL" id="JAPQKI010000002">
    <property type="protein sequence ID" value="KAJ5111525.1"/>
    <property type="molecule type" value="Genomic_DNA"/>
</dbReference>
<organism evidence="14 15">
    <name type="scientific">Penicillium argentinense</name>
    <dbReference type="NCBI Taxonomy" id="1131581"/>
    <lineage>
        <taxon>Eukaryota</taxon>
        <taxon>Fungi</taxon>
        <taxon>Dikarya</taxon>
        <taxon>Ascomycota</taxon>
        <taxon>Pezizomycotina</taxon>
        <taxon>Eurotiomycetes</taxon>
        <taxon>Eurotiomycetidae</taxon>
        <taxon>Eurotiales</taxon>
        <taxon>Aspergillaceae</taxon>
        <taxon>Penicillium</taxon>
    </lineage>
</organism>
<evidence type="ECO:0000256" key="10">
    <source>
        <dbReference type="ARBA" id="ARBA00023136"/>
    </source>
</evidence>
<comment type="caution">
    <text evidence="14">The sequence shown here is derived from an EMBL/GenBank/DDBJ whole genome shotgun (WGS) entry which is preliminary data.</text>
</comment>
<sequence length="298" mass="33659">MAKPPKQPNFRILSPNAAKDLANRNKLTPESTPTQTPGASSAAAESPSQGPTLGSKRPVRAFFSNLRRRYSALPRPVQQACRGFRILAPLVPISLFFSEHVMQVMWVRGQSMTPYLNEDYHQDHTKGDMVLVSMMPHRIWPWERQRRLERGMVVTFRKVPFHGLAELGHSLIFASSSPANSSHIAIKRIVGLPGDRITTREPCLKQTQIVPFNHVWLEGDAQDPQCTLDSNTYGPVSISLLSGRVFAVLGPRMRWLNWTDWETGKLDDACSEDGQKYRQGVRNRVLKEAVKLERPNLD</sequence>
<dbReference type="RefSeq" id="XP_056479595.1">
    <property type="nucleotide sequence ID" value="XM_056614554.1"/>
</dbReference>
<keyword evidence="7" id="KW-0378">Hydrolase</keyword>
<protein>
    <recommendedName>
        <fullName evidence="3">Mitochondrial inner membrane protease subunit 2</fullName>
    </recommendedName>
</protein>
<evidence type="ECO:0000256" key="8">
    <source>
        <dbReference type="ARBA" id="ARBA00022989"/>
    </source>
</evidence>
<evidence type="ECO:0000259" key="13">
    <source>
        <dbReference type="Pfam" id="PF10502"/>
    </source>
</evidence>
<evidence type="ECO:0000256" key="5">
    <source>
        <dbReference type="ARBA" id="ARBA00022692"/>
    </source>
</evidence>
<keyword evidence="15" id="KW-1185">Reference proteome</keyword>
<evidence type="ECO:0000256" key="4">
    <source>
        <dbReference type="ARBA" id="ARBA00022670"/>
    </source>
</evidence>
<dbReference type="GO" id="GO:0006627">
    <property type="term" value="P:protein processing involved in protein targeting to mitochondrion"/>
    <property type="evidence" value="ECO:0007669"/>
    <property type="project" value="InterPro"/>
</dbReference>
<dbReference type="GO" id="GO:0004252">
    <property type="term" value="F:serine-type endopeptidase activity"/>
    <property type="evidence" value="ECO:0007669"/>
    <property type="project" value="InterPro"/>
</dbReference>
<evidence type="ECO:0000313" key="14">
    <source>
        <dbReference type="EMBL" id="KAJ5111525.1"/>
    </source>
</evidence>
<feature type="compositionally biased region" description="Low complexity" evidence="12">
    <location>
        <begin position="39"/>
        <end position="48"/>
    </location>
</feature>
<gene>
    <name evidence="14" type="ORF">N7532_002060</name>
</gene>
<dbReference type="Pfam" id="PF10502">
    <property type="entry name" value="Peptidase_S26"/>
    <property type="match status" value="1"/>
</dbReference>
<feature type="compositionally biased region" description="Polar residues" evidence="12">
    <location>
        <begin position="25"/>
        <end position="38"/>
    </location>
</feature>
<dbReference type="InterPro" id="IPR036286">
    <property type="entry name" value="LexA/Signal_pep-like_sf"/>
</dbReference>
<evidence type="ECO:0000256" key="9">
    <source>
        <dbReference type="ARBA" id="ARBA00023128"/>
    </source>
</evidence>
<evidence type="ECO:0000256" key="6">
    <source>
        <dbReference type="ARBA" id="ARBA00022792"/>
    </source>
</evidence>
<feature type="region of interest" description="Disordered" evidence="12">
    <location>
        <begin position="1"/>
        <end position="57"/>
    </location>
</feature>
<dbReference type="AlphaFoldDB" id="A0A9W9KMD1"/>
<comment type="similarity">
    <text evidence="2">Belongs to the peptidase S26 family. IMP2 subfamily.</text>
</comment>
<reference evidence="14" key="1">
    <citation type="submission" date="2022-11" db="EMBL/GenBank/DDBJ databases">
        <authorList>
            <person name="Petersen C."/>
        </authorList>
    </citation>
    <scope>NUCLEOTIDE SEQUENCE</scope>
    <source>
        <strain evidence="14">IBT 30761</strain>
    </source>
</reference>
<keyword evidence="5" id="KW-0812">Transmembrane</keyword>
<feature type="domain" description="Peptidase S26" evidence="13">
    <location>
        <begin position="86"/>
        <end position="201"/>
    </location>
</feature>
<keyword evidence="9" id="KW-0496">Mitochondrion</keyword>
<reference evidence="14" key="2">
    <citation type="journal article" date="2023" name="IMA Fungus">
        <title>Comparative genomic study of the Penicillium genus elucidates a diverse pangenome and 15 lateral gene transfer events.</title>
        <authorList>
            <person name="Petersen C."/>
            <person name="Sorensen T."/>
            <person name="Nielsen M.R."/>
            <person name="Sondergaard T.E."/>
            <person name="Sorensen J.L."/>
            <person name="Fitzpatrick D.A."/>
            <person name="Frisvad J.C."/>
            <person name="Nielsen K.L."/>
        </authorList>
    </citation>
    <scope>NUCLEOTIDE SEQUENCE</scope>
    <source>
        <strain evidence="14">IBT 30761</strain>
    </source>
</reference>
<accession>A0A9W9KMD1</accession>
<keyword evidence="6" id="KW-0999">Mitochondrion inner membrane</keyword>
<feature type="active site" evidence="11">
    <location>
        <position position="111"/>
    </location>
</feature>
<dbReference type="GO" id="GO:0042720">
    <property type="term" value="C:mitochondrial inner membrane peptidase complex"/>
    <property type="evidence" value="ECO:0007669"/>
    <property type="project" value="InterPro"/>
</dbReference>
<evidence type="ECO:0000256" key="11">
    <source>
        <dbReference type="PIRSR" id="PIRSR600223-1"/>
    </source>
</evidence>
<evidence type="ECO:0000256" key="12">
    <source>
        <dbReference type="SAM" id="MobiDB-lite"/>
    </source>
</evidence>
<dbReference type="PANTHER" id="PTHR46041">
    <property type="entry name" value="MITOCHONDRIAL INNER MEMBRANE PROTEASE SUBUNIT 2"/>
    <property type="match status" value="1"/>
</dbReference>
<feature type="active site" evidence="11">
    <location>
        <position position="187"/>
    </location>
</feature>
<keyword evidence="8" id="KW-1133">Transmembrane helix</keyword>
<evidence type="ECO:0000313" key="15">
    <source>
        <dbReference type="Proteomes" id="UP001149074"/>
    </source>
</evidence>
<evidence type="ECO:0000256" key="7">
    <source>
        <dbReference type="ARBA" id="ARBA00022801"/>
    </source>
</evidence>
<dbReference type="PANTHER" id="PTHR46041:SF2">
    <property type="entry name" value="MITOCHONDRIAL INNER MEMBRANE PROTEASE SUBUNIT 2"/>
    <property type="match status" value="1"/>
</dbReference>
<evidence type="ECO:0000256" key="2">
    <source>
        <dbReference type="ARBA" id="ARBA00007066"/>
    </source>
</evidence>
<evidence type="ECO:0000256" key="1">
    <source>
        <dbReference type="ARBA" id="ARBA00004434"/>
    </source>
</evidence>
<dbReference type="GO" id="GO:0006465">
    <property type="term" value="P:signal peptide processing"/>
    <property type="evidence" value="ECO:0007669"/>
    <property type="project" value="InterPro"/>
</dbReference>
<dbReference type="InterPro" id="IPR019533">
    <property type="entry name" value="Peptidase_S26"/>
</dbReference>
<dbReference type="Proteomes" id="UP001149074">
    <property type="component" value="Unassembled WGS sequence"/>
</dbReference>
<dbReference type="InterPro" id="IPR037730">
    <property type="entry name" value="IMP2"/>
</dbReference>
<keyword evidence="4" id="KW-0645">Protease</keyword>
<dbReference type="PRINTS" id="PR00727">
    <property type="entry name" value="LEADERPTASE"/>
</dbReference>
<dbReference type="InterPro" id="IPR000223">
    <property type="entry name" value="Pept_S26A_signal_pept_1"/>
</dbReference>
<dbReference type="SUPFAM" id="SSF51306">
    <property type="entry name" value="LexA/Signal peptidase"/>
    <property type="match status" value="1"/>
</dbReference>
<comment type="subcellular location">
    <subcellularLocation>
        <location evidence="1">Mitochondrion inner membrane</location>
        <topology evidence="1">Single-pass membrane protein</topology>
    </subcellularLocation>
</comment>
<evidence type="ECO:0000256" key="3">
    <source>
        <dbReference type="ARBA" id="ARBA00013650"/>
    </source>
</evidence>
<name>A0A9W9KMD1_9EURO</name>
<dbReference type="CDD" id="cd06530">
    <property type="entry name" value="S26_SPase_I"/>
    <property type="match status" value="1"/>
</dbReference>